<feature type="transmembrane region" description="Helical" evidence="10">
    <location>
        <begin position="645"/>
        <end position="665"/>
    </location>
</feature>
<comment type="subcellular location">
    <subcellularLocation>
        <location evidence="1">Cell membrane</location>
        <topology evidence="1">Multi-pass membrane protein</topology>
    </subcellularLocation>
</comment>
<dbReference type="InterPro" id="IPR001828">
    <property type="entry name" value="ANF_lig-bd_rcpt"/>
</dbReference>
<dbReference type="Pfam" id="PF01094">
    <property type="entry name" value="ANF_receptor"/>
    <property type="match status" value="1"/>
</dbReference>
<evidence type="ECO:0000256" key="10">
    <source>
        <dbReference type="SAM" id="Phobius"/>
    </source>
</evidence>
<reference evidence="13" key="1">
    <citation type="submission" date="2025-08" db="UniProtKB">
        <authorList>
            <consortium name="RefSeq"/>
        </authorList>
    </citation>
    <scope>IDENTIFICATION</scope>
    <source>
        <tissue evidence="13">Skeletal muscle</tissue>
    </source>
</reference>
<dbReference type="Gene3D" id="3.40.50.2300">
    <property type="match status" value="2"/>
</dbReference>
<feature type="transmembrane region" description="Helical" evidence="10">
    <location>
        <begin position="566"/>
        <end position="584"/>
    </location>
</feature>
<keyword evidence="2" id="KW-1003">Cell membrane</keyword>
<evidence type="ECO:0000256" key="9">
    <source>
        <dbReference type="ARBA" id="ARBA00023224"/>
    </source>
</evidence>
<gene>
    <name evidence="13" type="primary">LOC106539407</name>
</gene>
<dbReference type="InterPro" id="IPR000337">
    <property type="entry name" value="GPCR_3"/>
</dbReference>
<dbReference type="GO" id="GO:0005886">
    <property type="term" value="C:plasma membrane"/>
    <property type="evidence" value="ECO:0007669"/>
    <property type="project" value="UniProtKB-SubCell"/>
</dbReference>
<keyword evidence="7" id="KW-0675">Receptor</keyword>
<keyword evidence="6 10" id="KW-0472">Membrane</keyword>
<feature type="transmembrane region" description="Helical" evidence="10">
    <location>
        <begin position="522"/>
        <end position="545"/>
    </location>
</feature>
<dbReference type="Proteomes" id="UP000504617">
    <property type="component" value="Unplaced"/>
</dbReference>
<dbReference type="Pfam" id="PF00003">
    <property type="entry name" value="7tm_3"/>
    <property type="match status" value="1"/>
</dbReference>
<evidence type="ECO:0000256" key="3">
    <source>
        <dbReference type="ARBA" id="ARBA00022692"/>
    </source>
</evidence>
<dbReference type="PANTHER" id="PTHR24061:SF599">
    <property type="entry name" value="G-PROTEIN COUPLED RECEPTORS FAMILY 3 PROFILE DOMAIN-CONTAINING PROTEIN"/>
    <property type="match status" value="1"/>
</dbReference>
<keyword evidence="12" id="KW-1185">Reference proteome</keyword>
<dbReference type="SUPFAM" id="SSF53822">
    <property type="entry name" value="Periplasmic binding protein-like I"/>
    <property type="match status" value="1"/>
</dbReference>
<keyword evidence="3 10" id="KW-0812">Transmembrane</keyword>
<dbReference type="PROSITE" id="PS50259">
    <property type="entry name" value="G_PROTEIN_RECEP_F3_4"/>
    <property type="match status" value="1"/>
</dbReference>
<name>A0A6I9X755_9SAUR</name>
<feature type="transmembrane region" description="Helical" evidence="10">
    <location>
        <begin position="671"/>
        <end position="693"/>
    </location>
</feature>
<dbReference type="PRINTS" id="PR00248">
    <property type="entry name" value="GPCRMGR"/>
</dbReference>
<keyword evidence="4 10" id="KW-1133">Transmembrane helix</keyword>
<evidence type="ECO:0000259" key="11">
    <source>
        <dbReference type="PROSITE" id="PS50259"/>
    </source>
</evidence>
<dbReference type="InterPro" id="IPR017978">
    <property type="entry name" value="GPCR_3_C"/>
</dbReference>
<evidence type="ECO:0000313" key="12">
    <source>
        <dbReference type="Proteomes" id="UP000504617"/>
    </source>
</evidence>
<dbReference type="InterPro" id="IPR000068">
    <property type="entry name" value="GPCR_3_Ca_sens_rcpt-rel"/>
</dbReference>
<dbReference type="GeneID" id="106539407"/>
<accession>A0A6I9X755</accession>
<dbReference type="InterPro" id="IPR028082">
    <property type="entry name" value="Peripla_BP_I"/>
</dbReference>
<keyword evidence="5" id="KW-0297">G-protein coupled receptor</keyword>
<dbReference type="PROSITE" id="PS00981">
    <property type="entry name" value="G_PROTEIN_RECEP_F3_3"/>
    <property type="match status" value="1"/>
</dbReference>
<dbReference type="OrthoDB" id="9045490at2759"/>
<feature type="transmembrane region" description="Helical" evidence="10">
    <location>
        <begin position="611"/>
        <end position="633"/>
    </location>
</feature>
<protein>
    <submittedName>
        <fullName evidence="13">Vomeronasal type-2 receptor 26-like</fullName>
    </submittedName>
</protein>
<evidence type="ECO:0000256" key="5">
    <source>
        <dbReference type="ARBA" id="ARBA00023040"/>
    </source>
</evidence>
<evidence type="ECO:0000256" key="7">
    <source>
        <dbReference type="ARBA" id="ARBA00023170"/>
    </source>
</evidence>
<evidence type="ECO:0000256" key="8">
    <source>
        <dbReference type="ARBA" id="ARBA00023180"/>
    </source>
</evidence>
<dbReference type="RefSeq" id="XP_013909672.1">
    <property type="nucleotide sequence ID" value="XM_014054197.1"/>
</dbReference>
<evidence type="ECO:0000256" key="2">
    <source>
        <dbReference type="ARBA" id="ARBA00022475"/>
    </source>
</evidence>
<evidence type="ECO:0000256" key="4">
    <source>
        <dbReference type="ARBA" id="ARBA00022989"/>
    </source>
</evidence>
<keyword evidence="8" id="KW-0325">Glycoprotein</keyword>
<evidence type="ECO:0000256" key="6">
    <source>
        <dbReference type="ARBA" id="ARBA00023136"/>
    </source>
</evidence>
<dbReference type="KEGG" id="tsr:106539407"/>
<organism evidence="12 13">
    <name type="scientific">Thamnophis sirtalis</name>
    <dbReference type="NCBI Taxonomy" id="35019"/>
    <lineage>
        <taxon>Eukaryota</taxon>
        <taxon>Metazoa</taxon>
        <taxon>Chordata</taxon>
        <taxon>Craniata</taxon>
        <taxon>Vertebrata</taxon>
        <taxon>Euteleostomi</taxon>
        <taxon>Lepidosauria</taxon>
        <taxon>Squamata</taxon>
        <taxon>Bifurcata</taxon>
        <taxon>Unidentata</taxon>
        <taxon>Episquamata</taxon>
        <taxon>Toxicofera</taxon>
        <taxon>Serpentes</taxon>
        <taxon>Colubroidea</taxon>
        <taxon>Colubridae</taxon>
        <taxon>Natricinae</taxon>
        <taxon>Thamnophis</taxon>
    </lineage>
</organism>
<dbReference type="PANTHER" id="PTHR24061">
    <property type="entry name" value="CALCIUM-SENSING RECEPTOR-RELATED"/>
    <property type="match status" value="1"/>
</dbReference>
<sequence>MEIMGAIITIWVSGTFPATSLVTDFVVNIRLKQHGGNLCVRHILSSDRSSILLFIFAIQVVNRNSHLLHNFTLGYNIHDNYLNTFITSDALLDMLSTGEANVPNYSCGREDNLLALLGGAVDDISIQMSTLAGAYKVPQISEKIASKALSDKSQFPFFHLMLPKEGIQYPGIVQLLLHFRWTLIGLFASDTENGEHFMRTFPPLLVRKGICVVISQFSVTGHIGRLRDAISKWRQVNVFVHFIEFGSFLDRIQHIHLTLETLPGPIEGKVWITTALGQLALRRHRLFKYVHSFWNFVFQKKKSPRDAAIEPDFFVEAQFEDEYFHCSFSKLNFSVKGRRRCTQKVPLETQEEKNRTRIRNDHHVYSIAKTLVHAMNSAYSSRSRRRRKEGKESLGAPKLQPWQFHPFLEKNEFCNFSQDKLYLDEQGDITGDLNIMSWLVPPMEDPIEEQVGSLERQRLIIDQDDLSRLKMLKNLMSIPLESLSPFLLIIDMKELNGVTGYSMGSVFIGRPRKSTCLLRQTIFSIVFSVAVSSVLAKTIMVVLAFMATKPGNQVKRYLGKSLANSIILSCSGVQIFICAIWLGVSPPFPRSDRQSQAEEIILQCNEGSVTMFYLVLGYMGFLAAICFMVAFLARNLPGAFNETKLITFSMLVFCSIWVSFLPTYLSTKGKFMVAVQVFSILASSAGLLGCIFFPKCYIIILRPDLNAKEHLMIKVGK</sequence>
<keyword evidence="9" id="KW-0807">Transducer</keyword>
<dbReference type="GO" id="GO:0004930">
    <property type="term" value="F:G protein-coupled receptor activity"/>
    <property type="evidence" value="ECO:0007669"/>
    <property type="project" value="UniProtKB-KW"/>
</dbReference>
<evidence type="ECO:0000313" key="13">
    <source>
        <dbReference type="RefSeq" id="XP_013909672.1"/>
    </source>
</evidence>
<dbReference type="InterPro" id="IPR017979">
    <property type="entry name" value="GPCR_3_CS"/>
</dbReference>
<dbReference type="AlphaFoldDB" id="A0A6I9X755"/>
<evidence type="ECO:0000256" key="1">
    <source>
        <dbReference type="ARBA" id="ARBA00004651"/>
    </source>
</evidence>
<proteinExistence type="predicted"/>
<feature type="domain" description="G-protein coupled receptors family 3 profile" evidence="11">
    <location>
        <begin position="501"/>
        <end position="715"/>
    </location>
</feature>